<reference evidence="5 6" key="1">
    <citation type="submission" date="2024-10" db="EMBL/GenBank/DDBJ databases">
        <title>The Natural Products Discovery Center: Release of the First 8490 Sequenced Strains for Exploring Actinobacteria Biosynthetic Diversity.</title>
        <authorList>
            <person name="Kalkreuter E."/>
            <person name="Kautsar S.A."/>
            <person name="Yang D."/>
            <person name="Bader C.D."/>
            <person name="Teijaro C.N."/>
            <person name="Fluegel L."/>
            <person name="Davis C.M."/>
            <person name="Simpson J.R."/>
            <person name="Lauterbach L."/>
            <person name="Steele A.D."/>
            <person name="Gui C."/>
            <person name="Meng S."/>
            <person name="Li G."/>
            <person name="Viehrig K."/>
            <person name="Ye F."/>
            <person name="Su P."/>
            <person name="Kiefer A.F."/>
            <person name="Nichols A."/>
            <person name="Cepeda A.J."/>
            <person name="Yan W."/>
            <person name="Fan B."/>
            <person name="Jiang Y."/>
            <person name="Adhikari A."/>
            <person name="Zheng C.-J."/>
            <person name="Schuster L."/>
            <person name="Cowan T.M."/>
            <person name="Smanski M.J."/>
            <person name="Chevrette M.G."/>
            <person name="De Carvalho L.P.S."/>
            <person name="Shen B."/>
        </authorList>
    </citation>
    <scope>NUCLEOTIDE SEQUENCE [LARGE SCALE GENOMIC DNA]</scope>
    <source>
        <strain evidence="5 6">NPDC004045</strain>
    </source>
</reference>
<dbReference type="InterPro" id="IPR002104">
    <property type="entry name" value="Integrase_catalytic"/>
</dbReference>
<dbReference type="Pfam" id="PF00589">
    <property type="entry name" value="Phage_integrase"/>
    <property type="match status" value="1"/>
</dbReference>
<dbReference type="InterPro" id="IPR010998">
    <property type="entry name" value="Integrase_recombinase_N"/>
</dbReference>
<dbReference type="SUPFAM" id="SSF56349">
    <property type="entry name" value="DNA breaking-rejoining enzymes"/>
    <property type="match status" value="1"/>
</dbReference>
<keyword evidence="3" id="KW-0233">DNA recombination</keyword>
<dbReference type="InterPro" id="IPR013762">
    <property type="entry name" value="Integrase-like_cat_sf"/>
</dbReference>
<accession>A0ABW6PP06</accession>
<evidence type="ECO:0000313" key="5">
    <source>
        <dbReference type="EMBL" id="MFF0544137.1"/>
    </source>
</evidence>
<sequence length="408" mass="45936">MPNPPLAIGTYGSINAKRQKSGSWRASTRFRDEDGVTRPVQAFGPTKARAVAALKNRLMERRRASRPGADLSPDTRLSELADMWLAELEFENRTTSQMIDHYRSHIHVANKRGREDTIKINTSLGGLRIREATTPRLDAYLKEVARTWPAKARAHRVVLTGMMGLAVRHDVIRHNPVLNVARLPRNAQRPRAADLPTLHALREQLETWVSGSEIPGTPAHTRGPHRSRIVLDVADVLLGTGARIGEALAIRWQDLDLDADVPRVTICGTIVRITHEDDVLRPIRQEWTKTQAGYRSVVLPRFVIESLRRRETVAVDNGLDLVFTTRGGTIYDPHNFRRSWRSARGSKFDWVTPKTFRKTVATLIAHEHGPGHAAHQLGHADDGTTAQRHYIDTPHEVADFTDLLNRTR</sequence>
<feature type="domain" description="Tyr recombinase" evidence="4">
    <location>
        <begin position="196"/>
        <end position="408"/>
    </location>
</feature>
<gene>
    <name evidence="5" type="ORF">ACFYTF_15010</name>
</gene>
<dbReference type="InterPro" id="IPR050090">
    <property type="entry name" value="Tyrosine_recombinase_XerCD"/>
</dbReference>
<evidence type="ECO:0000256" key="1">
    <source>
        <dbReference type="ARBA" id="ARBA00008857"/>
    </source>
</evidence>
<evidence type="ECO:0000256" key="2">
    <source>
        <dbReference type="ARBA" id="ARBA00023125"/>
    </source>
</evidence>
<keyword evidence="6" id="KW-1185">Reference proteome</keyword>
<keyword evidence="2" id="KW-0238">DNA-binding</keyword>
<dbReference type="InterPro" id="IPR011010">
    <property type="entry name" value="DNA_brk_join_enz"/>
</dbReference>
<evidence type="ECO:0000256" key="3">
    <source>
        <dbReference type="ARBA" id="ARBA00023172"/>
    </source>
</evidence>
<evidence type="ECO:0000259" key="4">
    <source>
        <dbReference type="PROSITE" id="PS51898"/>
    </source>
</evidence>
<dbReference type="PANTHER" id="PTHR30349:SF64">
    <property type="entry name" value="PROPHAGE INTEGRASE INTD-RELATED"/>
    <property type="match status" value="1"/>
</dbReference>
<dbReference type="Proteomes" id="UP001601444">
    <property type="component" value="Unassembled WGS sequence"/>
</dbReference>
<comment type="caution">
    <text evidence="5">The sequence shown here is derived from an EMBL/GenBank/DDBJ whole genome shotgun (WGS) entry which is preliminary data.</text>
</comment>
<comment type="similarity">
    <text evidence="1">Belongs to the 'phage' integrase family.</text>
</comment>
<evidence type="ECO:0000313" key="6">
    <source>
        <dbReference type="Proteomes" id="UP001601444"/>
    </source>
</evidence>
<dbReference type="RefSeq" id="WP_387700760.1">
    <property type="nucleotide sequence ID" value="NZ_JBIAMX010000008.1"/>
</dbReference>
<organism evidence="5 6">
    <name type="scientific">Nocardia thailandica</name>
    <dbReference type="NCBI Taxonomy" id="257275"/>
    <lineage>
        <taxon>Bacteria</taxon>
        <taxon>Bacillati</taxon>
        <taxon>Actinomycetota</taxon>
        <taxon>Actinomycetes</taxon>
        <taxon>Mycobacteriales</taxon>
        <taxon>Nocardiaceae</taxon>
        <taxon>Nocardia</taxon>
    </lineage>
</organism>
<name>A0ABW6PP06_9NOCA</name>
<protein>
    <submittedName>
        <fullName evidence="5">Tyrosine-type recombinase/integrase</fullName>
    </submittedName>
</protein>
<proteinExistence type="inferred from homology"/>
<dbReference type="Gene3D" id="1.10.150.130">
    <property type="match status" value="1"/>
</dbReference>
<dbReference type="PROSITE" id="PS51898">
    <property type="entry name" value="TYR_RECOMBINASE"/>
    <property type="match status" value="1"/>
</dbReference>
<dbReference type="Gene3D" id="1.10.443.10">
    <property type="entry name" value="Intergrase catalytic core"/>
    <property type="match status" value="1"/>
</dbReference>
<dbReference type="EMBL" id="JBIAMX010000008">
    <property type="protein sequence ID" value="MFF0544137.1"/>
    <property type="molecule type" value="Genomic_DNA"/>
</dbReference>
<dbReference type="PANTHER" id="PTHR30349">
    <property type="entry name" value="PHAGE INTEGRASE-RELATED"/>
    <property type="match status" value="1"/>
</dbReference>